<sequence>TPYMEAVGYDCDDWNLNPEPVIEPEFSSDYMQSLPRKAKKNTIMRFVDNISQRLFK</sequence>
<protein>
    <submittedName>
        <fullName evidence="1">Uncharacterized protein</fullName>
    </submittedName>
</protein>
<comment type="caution">
    <text evidence="1">The sequence shown here is derived from an EMBL/GenBank/DDBJ whole genome shotgun (WGS) entry which is preliminary data.</text>
</comment>
<accession>X1NG30</accession>
<feature type="non-terminal residue" evidence="1">
    <location>
        <position position="1"/>
    </location>
</feature>
<gene>
    <name evidence="1" type="ORF">S06H3_39236</name>
</gene>
<dbReference type="EMBL" id="BARV01023980">
    <property type="protein sequence ID" value="GAI42967.1"/>
    <property type="molecule type" value="Genomic_DNA"/>
</dbReference>
<evidence type="ECO:0000313" key="1">
    <source>
        <dbReference type="EMBL" id="GAI42967.1"/>
    </source>
</evidence>
<proteinExistence type="predicted"/>
<organism evidence="1">
    <name type="scientific">marine sediment metagenome</name>
    <dbReference type="NCBI Taxonomy" id="412755"/>
    <lineage>
        <taxon>unclassified sequences</taxon>
        <taxon>metagenomes</taxon>
        <taxon>ecological metagenomes</taxon>
    </lineage>
</organism>
<name>X1NG30_9ZZZZ</name>
<dbReference type="AlphaFoldDB" id="X1NG30"/>
<reference evidence="1" key="1">
    <citation type="journal article" date="2014" name="Front. Microbiol.">
        <title>High frequency of phylogenetically diverse reductive dehalogenase-homologous genes in deep subseafloor sedimentary metagenomes.</title>
        <authorList>
            <person name="Kawai M."/>
            <person name="Futagami T."/>
            <person name="Toyoda A."/>
            <person name="Takaki Y."/>
            <person name="Nishi S."/>
            <person name="Hori S."/>
            <person name="Arai W."/>
            <person name="Tsubouchi T."/>
            <person name="Morono Y."/>
            <person name="Uchiyama I."/>
            <person name="Ito T."/>
            <person name="Fujiyama A."/>
            <person name="Inagaki F."/>
            <person name="Takami H."/>
        </authorList>
    </citation>
    <scope>NUCLEOTIDE SEQUENCE</scope>
    <source>
        <strain evidence="1">Expedition CK06-06</strain>
    </source>
</reference>